<accession>A0A1S3ICC4</accession>
<keyword evidence="2 12" id="KW-0728">SH3 domain</keyword>
<dbReference type="Proteomes" id="UP000085678">
    <property type="component" value="Unplaced"/>
</dbReference>
<dbReference type="PROSITE" id="PS50001">
    <property type="entry name" value="SH2"/>
    <property type="match status" value="1"/>
</dbReference>
<dbReference type="Pfam" id="PF07714">
    <property type="entry name" value="PK_Tyr_Ser-Thr"/>
    <property type="match status" value="1"/>
</dbReference>
<dbReference type="InterPro" id="IPR008266">
    <property type="entry name" value="Tyr_kinase_AS"/>
</dbReference>
<dbReference type="SMART" id="SM00326">
    <property type="entry name" value="SH3"/>
    <property type="match status" value="1"/>
</dbReference>
<feature type="domain" description="SH2" evidence="15">
    <location>
        <begin position="82"/>
        <end position="171"/>
    </location>
</feature>
<evidence type="ECO:0000256" key="3">
    <source>
        <dbReference type="ARBA" id="ARBA00022490"/>
    </source>
</evidence>
<keyword evidence="7 13" id="KW-0067">ATP-binding</keyword>
<evidence type="ECO:0000256" key="14">
    <source>
        <dbReference type="RuleBase" id="RU362096"/>
    </source>
</evidence>
<keyword evidence="6 14" id="KW-0418">Kinase</keyword>
<keyword evidence="18" id="KW-1185">Reference proteome</keyword>
<evidence type="ECO:0000313" key="19">
    <source>
        <dbReference type="RefSeq" id="XP_013414147.1"/>
    </source>
</evidence>
<evidence type="ECO:0000259" key="17">
    <source>
        <dbReference type="PROSITE" id="PS50011"/>
    </source>
</evidence>
<dbReference type="RefSeq" id="XP_023932162.1">
    <property type="nucleotide sequence ID" value="XM_024076394.1"/>
</dbReference>
<evidence type="ECO:0000256" key="13">
    <source>
        <dbReference type="PROSITE-ProRule" id="PRU10141"/>
    </source>
</evidence>
<dbReference type="CDD" id="cd05039">
    <property type="entry name" value="PTKc_Csk_like"/>
    <property type="match status" value="1"/>
</dbReference>
<dbReference type="InterPro" id="IPR050198">
    <property type="entry name" value="Non-receptor_tyrosine_kinases"/>
</dbReference>
<dbReference type="InterPro" id="IPR000719">
    <property type="entry name" value="Prot_kinase_dom"/>
</dbReference>
<dbReference type="KEGG" id="lak:106162977"/>
<dbReference type="PROSITE" id="PS00109">
    <property type="entry name" value="PROTEIN_KINASE_TYR"/>
    <property type="match status" value="1"/>
</dbReference>
<dbReference type="Gene3D" id="3.30.200.20">
    <property type="entry name" value="Phosphorylase Kinase, domain 1"/>
    <property type="match status" value="1"/>
</dbReference>
<dbReference type="InterPro" id="IPR001452">
    <property type="entry name" value="SH3_domain"/>
</dbReference>
<evidence type="ECO:0000256" key="2">
    <source>
        <dbReference type="ARBA" id="ARBA00022443"/>
    </source>
</evidence>
<reference evidence="19 20" key="1">
    <citation type="submission" date="2025-04" db="UniProtKB">
        <authorList>
            <consortium name="RefSeq"/>
        </authorList>
    </citation>
    <scope>IDENTIFICATION</scope>
    <source>
        <tissue evidence="19 20">Gonads</tissue>
    </source>
</reference>
<dbReference type="InterPro" id="IPR001245">
    <property type="entry name" value="Ser-Thr/Tyr_kinase_cat_dom"/>
</dbReference>
<dbReference type="FunFam" id="1.10.510.10:FF:000272">
    <property type="entry name" value="Tyrosine-protein kinase"/>
    <property type="match status" value="1"/>
</dbReference>
<evidence type="ECO:0000256" key="12">
    <source>
        <dbReference type="PROSITE-ProRule" id="PRU00192"/>
    </source>
</evidence>
<dbReference type="GO" id="GO:0005737">
    <property type="term" value="C:cytoplasm"/>
    <property type="evidence" value="ECO:0007669"/>
    <property type="project" value="UniProtKB-SubCell"/>
</dbReference>
<evidence type="ECO:0000256" key="7">
    <source>
        <dbReference type="ARBA" id="ARBA00022840"/>
    </source>
</evidence>
<dbReference type="FunFam" id="3.30.505.10:FF:000023">
    <property type="entry name" value="Tyrosine-protein kinase"/>
    <property type="match status" value="1"/>
</dbReference>
<dbReference type="InterPro" id="IPR035027">
    <property type="entry name" value="Csk-like_SH2"/>
</dbReference>
<dbReference type="SUPFAM" id="SSF50044">
    <property type="entry name" value="SH3-domain"/>
    <property type="match status" value="1"/>
</dbReference>
<dbReference type="GeneID" id="106176351"/>
<sequence length="451" mass="51720">MSRSTGPPPDQWQPGQEVLARYTFQGNSREDLPFQKGDVLTIIKATRDPMWYHARRSDNKEGMIPANYVQKRSEVKLHAMPWFHGKIKREQAEELLQPREEGLFLVRESTNYPGDYTLCVAHKNSVEHYHIIYKLNKLTIDEEEYFDNLNELVEHYKNDADGLCTKLRKSVPKTKGGMEYTVDKRQFMDAGWSIKEKDLIKGETIGRGEFGDVRKGEFKGVPVAIKYLKDTDNAAQQFLAEASLMTSLKHRNLVQLIGVVLGQEIYIVTEFMAKGNLVDYLRTRGRSVITKRDLLNFASDTCEGMAYLETKSLVHRDLAARNVLISEDGVAKVSDFGLARRADSNQAGGKFPIKWTAPEALRENKFTNKSDMWSFGILIWEIYSFGRVPYPRIPLADVVMHVERGYRMEKPEGCPNEVYEVMRKAWDLDPARRPTFADVKVELEKLRAVAV</sequence>
<evidence type="ECO:0000256" key="10">
    <source>
        <dbReference type="ARBA" id="ARBA00051245"/>
    </source>
</evidence>
<dbReference type="Pfam" id="PF00017">
    <property type="entry name" value="SH2"/>
    <property type="match status" value="1"/>
</dbReference>
<dbReference type="CDD" id="cd09937">
    <property type="entry name" value="SH2_csk_like"/>
    <property type="match status" value="1"/>
</dbReference>
<dbReference type="GO" id="GO:0005524">
    <property type="term" value="F:ATP binding"/>
    <property type="evidence" value="ECO:0007669"/>
    <property type="project" value="UniProtKB-UniRule"/>
</dbReference>
<dbReference type="PROSITE" id="PS50002">
    <property type="entry name" value="SH3"/>
    <property type="match status" value="1"/>
</dbReference>
<feature type="binding site" evidence="13">
    <location>
        <position position="226"/>
    </location>
    <ligand>
        <name>ATP</name>
        <dbReference type="ChEBI" id="CHEBI:30616"/>
    </ligand>
</feature>
<dbReference type="AlphaFoldDB" id="A0A1S3ICC4"/>
<keyword evidence="8 11" id="KW-0727">SH2 domain</keyword>
<dbReference type="Gene3D" id="1.10.510.10">
    <property type="entry name" value="Transferase(Phosphotransferase) domain 1"/>
    <property type="match status" value="1"/>
</dbReference>
<evidence type="ECO:0000256" key="1">
    <source>
        <dbReference type="ARBA" id="ARBA00004496"/>
    </source>
</evidence>
<gene>
    <name evidence="19" type="primary">LOC106176351</name>
    <name evidence="20" type="synonym">LOC106162977</name>
</gene>
<dbReference type="SMART" id="SM00252">
    <property type="entry name" value="SH2"/>
    <property type="match status" value="1"/>
</dbReference>
<dbReference type="Pfam" id="PF00018">
    <property type="entry name" value="SH3_1"/>
    <property type="match status" value="1"/>
</dbReference>
<feature type="domain" description="SH3" evidence="16">
    <location>
        <begin position="13"/>
        <end position="74"/>
    </location>
</feature>
<dbReference type="GO" id="GO:0004715">
    <property type="term" value="F:non-membrane spanning protein tyrosine kinase activity"/>
    <property type="evidence" value="ECO:0007669"/>
    <property type="project" value="UniProtKB-EC"/>
</dbReference>
<dbReference type="InterPro" id="IPR000980">
    <property type="entry name" value="SH2"/>
</dbReference>
<keyword evidence="3" id="KW-0963">Cytoplasm</keyword>
<comment type="subcellular location">
    <subcellularLocation>
        <location evidence="1">Cytoplasm</location>
    </subcellularLocation>
</comment>
<evidence type="ECO:0000256" key="9">
    <source>
        <dbReference type="ARBA" id="ARBA00023137"/>
    </source>
</evidence>
<evidence type="ECO:0000313" key="18">
    <source>
        <dbReference type="Proteomes" id="UP000085678"/>
    </source>
</evidence>
<dbReference type="InterPro" id="IPR020635">
    <property type="entry name" value="Tyr_kinase_cat_dom"/>
</dbReference>
<name>A0A1S3ICC4_LINAN</name>
<evidence type="ECO:0000256" key="4">
    <source>
        <dbReference type="ARBA" id="ARBA00022679"/>
    </source>
</evidence>
<evidence type="ECO:0000256" key="6">
    <source>
        <dbReference type="ARBA" id="ARBA00022777"/>
    </source>
</evidence>
<dbReference type="RefSeq" id="XP_013414147.1">
    <property type="nucleotide sequence ID" value="XM_013558693.1"/>
</dbReference>
<organism evidence="18 19">
    <name type="scientific">Lingula anatina</name>
    <name type="common">Brachiopod</name>
    <name type="synonym">Lingula unguis</name>
    <dbReference type="NCBI Taxonomy" id="7574"/>
    <lineage>
        <taxon>Eukaryota</taxon>
        <taxon>Metazoa</taxon>
        <taxon>Spiralia</taxon>
        <taxon>Lophotrochozoa</taxon>
        <taxon>Brachiopoda</taxon>
        <taxon>Linguliformea</taxon>
        <taxon>Lingulata</taxon>
        <taxon>Lingulida</taxon>
        <taxon>Linguloidea</taxon>
        <taxon>Lingulidae</taxon>
        <taxon>Lingula</taxon>
    </lineage>
</organism>
<dbReference type="PANTHER" id="PTHR24418">
    <property type="entry name" value="TYROSINE-PROTEIN KINASE"/>
    <property type="match status" value="1"/>
</dbReference>
<dbReference type="STRING" id="7574.A0A1S3ICC4"/>
<dbReference type="InterPro" id="IPR017441">
    <property type="entry name" value="Protein_kinase_ATP_BS"/>
</dbReference>
<dbReference type="PRINTS" id="PR00109">
    <property type="entry name" value="TYRKINASE"/>
</dbReference>
<dbReference type="PRINTS" id="PR00401">
    <property type="entry name" value="SH2DOMAIN"/>
</dbReference>
<keyword evidence="4 14" id="KW-0808">Transferase</keyword>
<evidence type="ECO:0000313" key="20">
    <source>
        <dbReference type="RefSeq" id="XP_023932162.1"/>
    </source>
</evidence>
<dbReference type="Gene3D" id="2.30.30.40">
    <property type="entry name" value="SH3 Domains"/>
    <property type="match status" value="1"/>
</dbReference>
<comment type="catalytic activity">
    <reaction evidence="10 14">
        <text>L-tyrosyl-[protein] + ATP = O-phospho-L-tyrosyl-[protein] + ADP + H(+)</text>
        <dbReference type="Rhea" id="RHEA:10596"/>
        <dbReference type="Rhea" id="RHEA-COMP:10136"/>
        <dbReference type="Rhea" id="RHEA-COMP:20101"/>
        <dbReference type="ChEBI" id="CHEBI:15378"/>
        <dbReference type="ChEBI" id="CHEBI:30616"/>
        <dbReference type="ChEBI" id="CHEBI:46858"/>
        <dbReference type="ChEBI" id="CHEBI:61978"/>
        <dbReference type="ChEBI" id="CHEBI:456216"/>
        <dbReference type="EC" id="2.7.10.2"/>
    </reaction>
</comment>
<dbReference type="EC" id="2.7.10.2" evidence="14"/>
<dbReference type="OrthoDB" id="346907at2759"/>
<dbReference type="InterPro" id="IPR036028">
    <property type="entry name" value="SH3-like_dom_sf"/>
</dbReference>
<proteinExistence type="inferred from homology"/>
<keyword evidence="5 13" id="KW-0547">Nucleotide-binding</keyword>
<evidence type="ECO:0000256" key="5">
    <source>
        <dbReference type="ARBA" id="ARBA00022741"/>
    </source>
</evidence>
<evidence type="ECO:0000259" key="15">
    <source>
        <dbReference type="PROSITE" id="PS50001"/>
    </source>
</evidence>
<comment type="similarity">
    <text evidence="14">Belongs to the protein kinase superfamily. Tyr protein kinase family.</text>
</comment>
<evidence type="ECO:0000256" key="11">
    <source>
        <dbReference type="PROSITE-ProRule" id="PRU00191"/>
    </source>
</evidence>
<dbReference type="InterPro" id="IPR036860">
    <property type="entry name" value="SH2_dom_sf"/>
</dbReference>
<dbReference type="SUPFAM" id="SSF56112">
    <property type="entry name" value="Protein kinase-like (PK-like)"/>
    <property type="match status" value="1"/>
</dbReference>
<keyword evidence="9 14" id="KW-0829">Tyrosine-protein kinase</keyword>
<protein>
    <recommendedName>
        <fullName evidence="14">Tyrosine-protein kinase</fullName>
        <ecNumber evidence="14">2.7.10.2</ecNumber>
    </recommendedName>
</protein>
<evidence type="ECO:0000259" key="16">
    <source>
        <dbReference type="PROSITE" id="PS50002"/>
    </source>
</evidence>
<feature type="domain" description="Protein kinase" evidence="17">
    <location>
        <begin position="199"/>
        <end position="446"/>
    </location>
</feature>
<dbReference type="KEGG" id="lak:106176351"/>
<evidence type="ECO:0000256" key="8">
    <source>
        <dbReference type="ARBA" id="ARBA00022999"/>
    </source>
</evidence>
<dbReference type="PROSITE" id="PS50011">
    <property type="entry name" value="PROTEIN_KINASE_DOM"/>
    <property type="match status" value="1"/>
</dbReference>
<dbReference type="SMART" id="SM00219">
    <property type="entry name" value="TyrKc"/>
    <property type="match status" value="1"/>
</dbReference>
<dbReference type="PRINTS" id="PR00452">
    <property type="entry name" value="SH3DOMAIN"/>
</dbReference>
<dbReference type="PROSITE" id="PS00107">
    <property type="entry name" value="PROTEIN_KINASE_ATP"/>
    <property type="match status" value="1"/>
</dbReference>
<dbReference type="InterPro" id="IPR011009">
    <property type="entry name" value="Kinase-like_dom_sf"/>
</dbReference>
<dbReference type="Gene3D" id="3.30.505.10">
    <property type="entry name" value="SH2 domain"/>
    <property type="match status" value="1"/>
</dbReference>
<dbReference type="SUPFAM" id="SSF55550">
    <property type="entry name" value="SH2 domain"/>
    <property type="match status" value="1"/>
</dbReference>